<proteinExistence type="predicted"/>
<dbReference type="EMBL" id="SDHW01000004">
    <property type="protein sequence ID" value="RXK59285.1"/>
    <property type="molecule type" value="Genomic_DNA"/>
</dbReference>
<evidence type="ECO:0000313" key="1">
    <source>
        <dbReference type="EMBL" id="RXK59285.1"/>
    </source>
</evidence>
<dbReference type="Proteomes" id="UP000290204">
    <property type="component" value="Unassembled WGS sequence"/>
</dbReference>
<sequence>MGLLKDIWDIGHDLLGLSGDLKKGKQEQKDRLADLFINIANVLTDTYSKLMQNIYPGGNCVQLDVFSQELYDKMKPITGEVKAKALSDKLASSHKVEMLFGQLSSGEIDKKELLQLEEAAGFFKATAAMLKV</sequence>
<dbReference type="AlphaFoldDB" id="A0A4Q1CGL2"/>
<reference evidence="1 2" key="1">
    <citation type="submission" date="2019-01" db="EMBL/GenBank/DDBJ databases">
        <title>Lacibacter sp. strain TTM-7.</title>
        <authorList>
            <person name="Chen W.-M."/>
        </authorList>
    </citation>
    <scope>NUCLEOTIDE SEQUENCE [LARGE SCALE GENOMIC DNA]</scope>
    <source>
        <strain evidence="1 2">TTM-7</strain>
    </source>
</reference>
<dbReference type="OrthoDB" id="9842982at2"/>
<dbReference type="RefSeq" id="WP_129131589.1">
    <property type="nucleotide sequence ID" value="NZ_SDHW01000004.1"/>
</dbReference>
<comment type="caution">
    <text evidence="1">The sequence shown here is derived from an EMBL/GenBank/DDBJ whole genome shotgun (WGS) entry which is preliminary data.</text>
</comment>
<organism evidence="1 2">
    <name type="scientific">Lacibacter luteus</name>
    <dbReference type="NCBI Taxonomy" id="2508719"/>
    <lineage>
        <taxon>Bacteria</taxon>
        <taxon>Pseudomonadati</taxon>
        <taxon>Bacteroidota</taxon>
        <taxon>Chitinophagia</taxon>
        <taxon>Chitinophagales</taxon>
        <taxon>Chitinophagaceae</taxon>
        <taxon>Lacibacter</taxon>
    </lineage>
</organism>
<keyword evidence="2" id="KW-1185">Reference proteome</keyword>
<protein>
    <submittedName>
        <fullName evidence="1">Uncharacterized protein</fullName>
    </submittedName>
</protein>
<name>A0A4Q1CGL2_9BACT</name>
<accession>A0A4Q1CGL2</accession>
<gene>
    <name evidence="1" type="ORF">ESA94_14180</name>
</gene>
<evidence type="ECO:0000313" key="2">
    <source>
        <dbReference type="Proteomes" id="UP000290204"/>
    </source>
</evidence>